<evidence type="ECO:0000256" key="1">
    <source>
        <dbReference type="SAM" id="MobiDB-lite"/>
    </source>
</evidence>
<keyword evidence="2" id="KW-0812">Transmembrane</keyword>
<evidence type="ECO:0000313" key="5">
    <source>
        <dbReference type="Proteomes" id="UP000317881"/>
    </source>
</evidence>
<dbReference type="OrthoDB" id="4338899at2"/>
<sequence>MTNKTRIRVARIAAGTVIAAGASLTAAGVASADETDDCILLNICISPSPTSTETTPTVEPTATETVTTPPTIPTGNPTVPTGNPTVPTLEPTESDNPTADPSESSDDDTTAPGTGGGGDNTDPDGGSGPSTQDEGSSSLTDTGTEIPAADTSAQGGGDELAETGATQTTFLLIGAATMIAGGVAFRVLPRMMAGRGGAAA</sequence>
<feature type="chain" id="PRO_5021292927" description="Gram-positive cocci surface proteins LPxTG domain-containing protein" evidence="3">
    <location>
        <begin position="33"/>
        <end position="200"/>
    </location>
</feature>
<dbReference type="EMBL" id="BJND01000073">
    <property type="protein sequence ID" value="GEC09489.1"/>
    <property type="molecule type" value="Genomic_DNA"/>
</dbReference>
<evidence type="ECO:0000313" key="4">
    <source>
        <dbReference type="EMBL" id="GEC09489.1"/>
    </source>
</evidence>
<name>A0A4Y3VUZ7_9ACTN</name>
<proteinExistence type="predicted"/>
<comment type="caution">
    <text evidence="4">The sequence shown here is derived from an EMBL/GenBank/DDBJ whole genome shotgun (WGS) entry which is preliminary data.</text>
</comment>
<feature type="transmembrane region" description="Helical" evidence="2">
    <location>
        <begin position="170"/>
        <end position="188"/>
    </location>
</feature>
<accession>A0A4Y3VUZ7</accession>
<reference evidence="4 5" key="1">
    <citation type="submission" date="2019-06" db="EMBL/GenBank/DDBJ databases">
        <title>Whole genome shotgun sequence of Streptomyces spinoverrucosus NBRC 14228.</title>
        <authorList>
            <person name="Hosoyama A."/>
            <person name="Uohara A."/>
            <person name="Ohji S."/>
            <person name="Ichikawa N."/>
        </authorList>
    </citation>
    <scope>NUCLEOTIDE SEQUENCE [LARGE SCALE GENOMIC DNA]</scope>
    <source>
        <strain evidence="4 5">NBRC 14228</strain>
    </source>
</reference>
<keyword evidence="2" id="KW-1133">Transmembrane helix</keyword>
<keyword evidence="5" id="KW-1185">Reference proteome</keyword>
<gene>
    <name evidence="4" type="ORF">SSP24_71440</name>
</gene>
<keyword evidence="2" id="KW-0472">Membrane</keyword>
<evidence type="ECO:0000256" key="3">
    <source>
        <dbReference type="SAM" id="SignalP"/>
    </source>
</evidence>
<organism evidence="4 5">
    <name type="scientific">Streptomyces spinoverrucosus</name>
    <dbReference type="NCBI Taxonomy" id="284043"/>
    <lineage>
        <taxon>Bacteria</taxon>
        <taxon>Bacillati</taxon>
        <taxon>Actinomycetota</taxon>
        <taxon>Actinomycetes</taxon>
        <taxon>Kitasatosporales</taxon>
        <taxon>Streptomycetaceae</taxon>
        <taxon>Streptomyces</taxon>
    </lineage>
</organism>
<evidence type="ECO:0000256" key="2">
    <source>
        <dbReference type="SAM" id="Phobius"/>
    </source>
</evidence>
<dbReference type="Proteomes" id="UP000317881">
    <property type="component" value="Unassembled WGS sequence"/>
</dbReference>
<evidence type="ECO:0008006" key="6">
    <source>
        <dbReference type="Google" id="ProtNLM"/>
    </source>
</evidence>
<dbReference type="AlphaFoldDB" id="A0A4Y3VUZ7"/>
<feature type="region of interest" description="Disordered" evidence="1">
    <location>
        <begin position="46"/>
        <end position="160"/>
    </location>
</feature>
<feature type="signal peptide" evidence="3">
    <location>
        <begin position="1"/>
        <end position="32"/>
    </location>
</feature>
<feature type="compositionally biased region" description="Low complexity" evidence="1">
    <location>
        <begin position="46"/>
        <end position="88"/>
    </location>
</feature>
<dbReference type="RefSeq" id="WP_141314240.1">
    <property type="nucleotide sequence ID" value="NZ_BJND01000073.1"/>
</dbReference>
<feature type="compositionally biased region" description="Polar residues" evidence="1">
    <location>
        <begin position="131"/>
        <end position="143"/>
    </location>
</feature>
<protein>
    <recommendedName>
        <fullName evidence="6">Gram-positive cocci surface proteins LPxTG domain-containing protein</fullName>
    </recommendedName>
</protein>
<keyword evidence="3" id="KW-0732">Signal</keyword>